<sequence>MTKEVWGLDKRKAEEINIDEFFGSNSKDSELIETTIYYKPRKELNDRFMLILATKDQRDL</sequence>
<accession>A0A2N0RWF4</accession>
<feature type="non-terminal residue" evidence="1">
    <location>
        <position position="60"/>
    </location>
</feature>
<proteinExistence type="predicted"/>
<evidence type="ECO:0000313" key="1">
    <source>
        <dbReference type="EMBL" id="PKC67608.1"/>
    </source>
</evidence>
<dbReference type="Proteomes" id="UP000232688">
    <property type="component" value="Unassembled WGS sequence"/>
</dbReference>
<evidence type="ECO:0000313" key="2">
    <source>
        <dbReference type="Proteomes" id="UP000232688"/>
    </source>
</evidence>
<dbReference type="VEuPathDB" id="FungiDB:RhiirA1_417963"/>
<dbReference type="EMBL" id="LLXH01000383">
    <property type="protein sequence ID" value="PKC67608.1"/>
    <property type="molecule type" value="Genomic_DNA"/>
</dbReference>
<reference evidence="1 2" key="2">
    <citation type="submission" date="2017-10" db="EMBL/GenBank/DDBJ databases">
        <title>Genome analyses suggest a sexual origin of heterokaryosis in a supposedly ancient asexual fungus.</title>
        <authorList>
            <person name="Corradi N."/>
            <person name="Sedzielewska K."/>
            <person name="Noel J."/>
            <person name="Charron P."/>
            <person name="Farinelli L."/>
            <person name="Marton T."/>
            <person name="Kruger M."/>
            <person name="Pelin A."/>
            <person name="Brachmann A."/>
            <person name="Corradi N."/>
        </authorList>
    </citation>
    <scope>NUCLEOTIDE SEQUENCE [LARGE SCALE GENOMIC DNA]</scope>
    <source>
        <strain evidence="1 2">A1</strain>
    </source>
</reference>
<gene>
    <name evidence="1" type="ORF">RhiirA1_417963</name>
</gene>
<name>A0A2N0RWF4_9GLOM</name>
<organism evidence="1 2">
    <name type="scientific">Rhizophagus irregularis</name>
    <dbReference type="NCBI Taxonomy" id="588596"/>
    <lineage>
        <taxon>Eukaryota</taxon>
        <taxon>Fungi</taxon>
        <taxon>Fungi incertae sedis</taxon>
        <taxon>Mucoromycota</taxon>
        <taxon>Glomeromycotina</taxon>
        <taxon>Glomeromycetes</taxon>
        <taxon>Glomerales</taxon>
        <taxon>Glomeraceae</taxon>
        <taxon>Rhizophagus</taxon>
    </lineage>
</organism>
<dbReference type="AlphaFoldDB" id="A0A2N0RWF4"/>
<reference evidence="1 2" key="1">
    <citation type="submission" date="2017-10" db="EMBL/GenBank/DDBJ databases">
        <title>Extensive intraspecific genome diversity in a model arbuscular mycorrhizal fungus.</title>
        <authorList>
            <person name="Chen E.C.H."/>
            <person name="Morin E."/>
            <person name="Baudet D."/>
            <person name="Noel J."/>
            <person name="Ndikumana S."/>
            <person name="Charron P."/>
            <person name="St-Onge C."/>
            <person name="Giorgi J."/>
            <person name="Grigoriev I.V."/>
            <person name="Roux C."/>
            <person name="Martin F.M."/>
            <person name="Corradi N."/>
        </authorList>
    </citation>
    <scope>NUCLEOTIDE SEQUENCE [LARGE SCALE GENOMIC DNA]</scope>
    <source>
        <strain evidence="1 2">A1</strain>
    </source>
</reference>
<protein>
    <submittedName>
        <fullName evidence="1">Uncharacterized protein</fullName>
    </submittedName>
</protein>
<comment type="caution">
    <text evidence="1">The sequence shown here is derived from an EMBL/GenBank/DDBJ whole genome shotgun (WGS) entry which is preliminary data.</text>
</comment>